<sequence length="61" mass="6842">EWPKGEIYKDGSRPFSFSHTRGGPRPREELAWLLAAAGAWDLHRLVRGRPNPGWQLLGCSG</sequence>
<gene>
    <name evidence="2" type="ORF">TorRG33x02_005420</name>
</gene>
<proteinExistence type="predicted"/>
<keyword evidence="3" id="KW-1185">Reference proteome</keyword>
<feature type="region of interest" description="Disordered" evidence="1">
    <location>
        <begin position="1"/>
        <end position="24"/>
    </location>
</feature>
<accession>A0A2P5FZZ4</accession>
<evidence type="ECO:0000313" key="2">
    <source>
        <dbReference type="EMBL" id="POO03337.1"/>
    </source>
</evidence>
<dbReference type="InParanoid" id="A0A2P5FZZ4"/>
<evidence type="ECO:0000313" key="3">
    <source>
        <dbReference type="Proteomes" id="UP000237000"/>
    </source>
</evidence>
<feature type="non-terminal residue" evidence="2">
    <location>
        <position position="1"/>
    </location>
</feature>
<dbReference type="EMBL" id="JXTC01000002">
    <property type="protein sequence ID" value="POO03337.1"/>
    <property type="molecule type" value="Genomic_DNA"/>
</dbReference>
<comment type="caution">
    <text evidence="2">The sequence shown here is derived from an EMBL/GenBank/DDBJ whole genome shotgun (WGS) entry which is preliminary data.</text>
</comment>
<reference evidence="3" key="1">
    <citation type="submission" date="2016-06" db="EMBL/GenBank/DDBJ databases">
        <title>Parallel loss of symbiosis genes in relatives of nitrogen-fixing non-legume Parasponia.</title>
        <authorList>
            <person name="Van Velzen R."/>
            <person name="Holmer R."/>
            <person name="Bu F."/>
            <person name="Rutten L."/>
            <person name="Van Zeijl A."/>
            <person name="Liu W."/>
            <person name="Santuari L."/>
            <person name="Cao Q."/>
            <person name="Sharma T."/>
            <person name="Shen D."/>
            <person name="Roswanjaya Y."/>
            <person name="Wardhani T."/>
            <person name="Kalhor M.S."/>
            <person name="Jansen J."/>
            <person name="Van den Hoogen J."/>
            <person name="Gungor B."/>
            <person name="Hartog M."/>
            <person name="Hontelez J."/>
            <person name="Verver J."/>
            <person name="Yang W.-C."/>
            <person name="Schijlen E."/>
            <person name="Repin R."/>
            <person name="Schilthuizen M."/>
            <person name="Schranz E."/>
            <person name="Heidstra R."/>
            <person name="Miyata K."/>
            <person name="Fedorova E."/>
            <person name="Kohlen W."/>
            <person name="Bisseling T."/>
            <person name="Smit S."/>
            <person name="Geurts R."/>
        </authorList>
    </citation>
    <scope>NUCLEOTIDE SEQUENCE [LARGE SCALE GENOMIC DNA]</scope>
    <source>
        <strain evidence="3">cv. RG33-2</strain>
    </source>
</reference>
<dbReference type="AlphaFoldDB" id="A0A2P5FZZ4"/>
<evidence type="ECO:0000256" key="1">
    <source>
        <dbReference type="SAM" id="MobiDB-lite"/>
    </source>
</evidence>
<organism evidence="2 3">
    <name type="scientific">Trema orientale</name>
    <name type="common">Charcoal tree</name>
    <name type="synonym">Celtis orientalis</name>
    <dbReference type="NCBI Taxonomy" id="63057"/>
    <lineage>
        <taxon>Eukaryota</taxon>
        <taxon>Viridiplantae</taxon>
        <taxon>Streptophyta</taxon>
        <taxon>Embryophyta</taxon>
        <taxon>Tracheophyta</taxon>
        <taxon>Spermatophyta</taxon>
        <taxon>Magnoliopsida</taxon>
        <taxon>eudicotyledons</taxon>
        <taxon>Gunneridae</taxon>
        <taxon>Pentapetalae</taxon>
        <taxon>rosids</taxon>
        <taxon>fabids</taxon>
        <taxon>Rosales</taxon>
        <taxon>Cannabaceae</taxon>
        <taxon>Trema</taxon>
    </lineage>
</organism>
<feature type="compositionally biased region" description="Basic and acidic residues" evidence="1">
    <location>
        <begin position="1"/>
        <end position="12"/>
    </location>
</feature>
<name>A0A2P5FZZ4_TREOI</name>
<protein>
    <submittedName>
        <fullName evidence="2">Uncharacterized protein</fullName>
    </submittedName>
</protein>
<dbReference type="Proteomes" id="UP000237000">
    <property type="component" value="Unassembled WGS sequence"/>
</dbReference>